<dbReference type="PROSITE" id="PS51435">
    <property type="entry name" value="AP_NUCLEASE_F1_4"/>
    <property type="match status" value="1"/>
</dbReference>
<dbReference type="InterPro" id="IPR036691">
    <property type="entry name" value="Endo/exonu/phosph_ase_sf"/>
</dbReference>
<evidence type="ECO:0000256" key="1">
    <source>
        <dbReference type="ARBA" id="ARBA00001946"/>
    </source>
</evidence>
<evidence type="ECO:0000259" key="6">
    <source>
        <dbReference type="Pfam" id="PF03372"/>
    </source>
</evidence>
<proteinExistence type="inferred from homology"/>
<dbReference type="Pfam" id="PF03372">
    <property type="entry name" value="Exo_endo_phos"/>
    <property type="match status" value="1"/>
</dbReference>
<comment type="caution">
    <text evidence="7">The sequence shown here is derived from an EMBL/GenBank/DDBJ whole genome shotgun (WGS) entry which is preliminary data.</text>
</comment>
<feature type="domain" description="Endonuclease/exonuclease/phosphatase" evidence="6">
    <location>
        <begin position="4"/>
        <end position="250"/>
    </location>
</feature>
<dbReference type="PANTHER" id="PTHR43250:SF2">
    <property type="entry name" value="EXODEOXYRIBONUCLEASE III"/>
    <property type="match status" value="1"/>
</dbReference>
<dbReference type="PANTHER" id="PTHR43250">
    <property type="entry name" value="EXODEOXYRIBONUCLEASE III"/>
    <property type="match status" value="1"/>
</dbReference>
<evidence type="ECO:0000256" key="4">
    <source>
        <dbReference type="ARBA" id="ARBA00022801"/>
    </source>
</evidence>
<dbReference type="InterPro" id="IPR005135">
    <property type="entry name" value="Endo/exonuclease/phosphatase"/>
</dbReference>
<dbReference type="NCBIfam" id="TIGR00633">
    <property type="entry name" value="xth"/>
    <property type="match status" value="1"/>
</dbReference>
<dbReference type="CDD" id="cd09086">
    <property type="entry name" value="ExoIII-like_AP-endo"/>
    <property type="match status" value="1"/>
</dbReference>
<name>A0ABN2PDD8_9ACTN</name>
<dbReference type="RefSeq" id="WP_344262188.1">
    <property type="nucleotide sequence ID" value="NZ_BAAAMJ010000029.1"/>
</dbReference>
<dbReference type="InterPro" id="IPR004808">
    <property type="entry name" value="AP_endonuc_1"/>
</dbReference>
<gene>
    <name evidence="7" type="ORF">GCM10009716_28440</name>
</gene>
<dbReference type="SUPFAM" id="SSF56219">
    <property type="entry name" value="DNase I-like"/>
    <property type="match status" value="1"/>
</dbReference>
<evidence type="ECO:0000256" key="2">
    <source>
        <dbReference type="ARBA" id="ARBA00007092"/>
    </source>
</evidence>
<comment type="similarity">
    <text evidence="2">Belongs to the DNA repair enzymes AP/ExoA family.</text>
</comment>
<evidence type="ECO:0000313" key="8">
    <source>
        <dbReference type="Proteomes" id="UP001501303"/>
    </source>
</evidence>
<comment type="cofactor">
    <cofactor evidence="1">
        <name>Mg(2+)</name>
        <dbReference type="ChEBI" id="CHEBI:18420"/>
    </cofactor>
</comment>
<evidence type="ECO:0000256" key="5">
    <source>
        <dbReference type="ARBA" id="ARBA00022842"/>
    </source>
</evidence>
<keyword evidence="4" id="KW-0378">Hydrolase</keyword>
<evidence type="ECO:0000256" key="3">
    <source>
        <dbReference type="ARBA" id="ARBA00022723"/>
    </source>
</evidence>
<dbReference type="Gene3D" id="3.60.10.10">
    <property type="entry name" value="Endonuclease/exonuclease/phosphatase"/>
    <property type="match status" value="1"/>
</dbReference>
<evidence type="ECO:0000313" key="7">
    <source>
        <dbReference type="EMBL" id="GAA1917726.1"/>
    </source>
</evidence>
<dbReference type="NCBIfam" id="TIGR00195">
    <property type="entry name" value="exoDNase_III"/>
    <property type="match status" value="1"/>
</dbReference>
<keyword evidence="8" id="KW-1185">Reference proteome</keyword>
<protein>
    <submittedName>
        <fullName evidence="7">Exodeoxyribonuclease III</fullName>
    </submittedName>
</protein>
<sequence>MRIATWNINSIGVRLPRLLAWLESSGTDVLCLQETKCDAGAFPADELKELGYESAVHGTGRWNGVAVVSRSGLENVVTGLPGGPEYEGVAEPRAIAATCGGVRVWSVYVPNGREVDHPHYAYKLRWLQALREAVAPDSPGPLPFAVLGDFNIAPADEDVWDITQFEGATHITEAERLALAALRETGLSDVVPRPLKYDRPFTYWDYRQLCFPKNRGMRIDLVYGNEPFGKAVTDAFVDREERKGKGPSDHAPVVVDLDL</sequence>
<dbReference type="Proteomes" id="UP001501303">
    <property type="component" value="Unassembled WGS sequence"/>
</dbReference>
<keyword evidence="3" id="KW-0479">Metal-binding</keyword>
<accession>A0ABN2PDD8</accession>
<keyword evidence="5" id="KW-0460">Magnesium</keyword>
<dbReference type="InterPro" id="IPR037493">
    <property type="entry name" value="ExoIII-like"/>
</dbReference>
<reference evidence="7 8" key="1">
    <citation type="journal article" date="2019" name="Int. J. Syst. Evol. Microbiol.">
        <title>The Global Catalogue of Microorganisms (GCM) 10K type strain sequencing project: providing services to taxonomists for standard genome sequencing and annotation.</title>
        <authorList>
            <consortium name="The Broad Institute Genomics Platform"/>
            <consortium name="The Broad Institute Genome Sequencing Center for Infectious Disease"/>
            <person name="Wu L."/>
            <person name="Ma J."/>
        </authorList>
    </citation>
    <scope>NUCLEOTIDE SEQUENCE [LARGE SCALE GENOMIC DNA]</scope>
    <source>
        <strain evidence="7 8">JCM 13581</strain>
    </source>
</reference>
<dbReference type="EMBL" id="BAAAMJ010000029">
    <property type="protein sequence ID" value="GAA1917726.1"/>
    <property type="molecule type" value="Genomic_DNA"/>
</dbReference>
<organism evidence="7 8">
    <name type="scientific">Streptomyces sodiiphilus</name>
    <dbReference type="NCBI Taxonomy" id="226217"/>
    <lineage>
        <taxon>Bacteria</taxon>
        <taxon>Bacillati</taxon>
        <taxon>Actinomycetota</taxon>
        <taxon>Actinomycetes</taxon>
        <taxon>Kitasatosporales</taxon>
        <taxon>Streptomycetaceae</taxon>
        <taxon>Streptomyces</taxon>
    </lineage>
</organism>